<comment type="caution">
    <text evidence="13">The sequence shown here is derived from an EMBL/GenBank/DDBJ whole genome shotgun (WGS) entry which is preliminary data.</text>
</comment>
<dbReference type="GO" id="GO:0071880">
    <property type="term" value="P:adenylate cyclase-activating adrenergic receptor signaling pathway"/>
    <property type="evidence" value="ECO:0007669"/>
    <property type="project" value="TreeGrafter"/>
</dbReference>
<feature type="transmembrane region" description="Helical" evidence="11">
    <location>
        <begin position="20"/>
        <end position="49"/>
    </location>
</feature>
<keyword evidence="5 10" id="KW-0297">G-protein coupled receptor</keyword>
<dbReference type="SUPFAM" id="SSF81321">
    <property type="entry name" value="Family A G protein-coupled receptor-like"/>
    <property type="match status" value="1"/>
</dbReference>
<feature type="transmembrane region" description="Helical" evidence="11">
    <location>
        <begin position="61"/>
        <end position="86"/>
    </location>
</feature>
<dbReference type="Gene3D" id="1.20.1070.10">
    <property type="entry name" value="Rhodopsin 7-helix transmembrane proteins"/>
    <property type="match status" value="1"/>
</dbReference>
<reference evidence="13" key="1">
    <citation type="submission" date="2021-02" db="EMBL/GenBank/DDBJ databases">
        <authorList>
            <person name="Nowell W R."/>
        </authorList>
    </citation>
    <scope>NUCLEOTIDE SEQUENCE</scope>
</reference>
<keyword evidence="4 11" id="KW-1133">Transmembrane helix</keyword>
<dbReference type="InterPro" id="IPR017452">
    <property type="entry name" value="GPCR_Rhodpsn_7TM"/>
</dbReference>
<evidence type="ECO:0000256" key="1">
    <source>
        <dbReference type="ARBA" id="ARBA00004651"/>
    </source>
</evidence>
<evidence type="ECO:0000313" key="14">
    <source>
        <dbReference type="Proteomes" id="UP000681720"/>
    </source>
</evidence>
<accession>A0A8S2QUJ9</accession>
<keyword evidence="3 10" id="KW-0812">Transmembrane</keyword>
<dbReference type="PANTHER" id="PTHR24248">
    <property type="entry name" value="ADRENERGIC RECEPTOR-RELATED G-PROTEIN COUPLED RECEPTOR"/>
    <property type="match status" value="1"/>
</dbReference>
<evidence type="ECO:0000256" key="9">
    <source>
        <dbReference type="ARBA" id="ARBA00023224"/>
    </source>
</evidence>
<keyword evidence="9 10" id="KW-0807">Transducer</keyword>
<evidence type="ECO:0000256" key="5">
    <source>
        <dbReference type="ARBA" id="ARBA00023040"/>
    </source>
</evidence>
<organism evidence="13 14">
    <name type="scientific">Rotaria magnacalcarata</name>
    <dbReference type="NCBI Taxonomy" id="392030"/>
    <lineage>
        <taxon>Eukaryota</taxon>
        <taxon>Metazoa</taxon>
        <taxon>Spiralia</taxon>
        <taxon>Gnathifera</taxon>
        <taxon>Rotifera</taxon>
        <taxon>Eurotatoria</taxon>
        <taxon>Bdelloidea</taxon>
        <taxon>Philodinida</taxon>
        <taxon>Philodinidae</taxon>
        <taxon>Rotaria</taxon>
    </lineage>
</organism>
<dbReference type="InterPro" id="IPR000276">
    <property type="entry name" value="GPCR_Rhodpsn"/>
</dbReference>
<evidence type="ECO:0000256" key="4">
    <source>
        <dbReference type="ARBA" id="ARBA00022989"/>
    </source>
</evidence>
<evidence type="ECO:0000256" key="7">
    <source>
        <dbReference type="ARBA" id="ARBA00023157"/>
    </source>
</evidence>
<feature type="domain" description="G-protein coupled receptors family 1 profile" evidence="12">
    <location>
        <begin position="41"/>
        <end position="138"/>
    </location>
</feature>
<evidence type="ECO:0000313" key="13">
    <source>
        <dbReference type="EMBL" id="CAF4114489.1"/>
    </source>
</evidence>
<dbReference type="PROSITE" id="PS00237">
    <property type="entry name" value="G_PROTEIN_RECEP_F1_1"/>
    <property type="match status" value="1"/>
</dbReference>
<dbReference type="GO" id="GO:0043410">
    <property type="term" value="P:positive regulation of MAPK cascade"/>
    <property type="evidence" value="ECO:0007669"/>
    <property type="project" value="TreeGrafter"/>
</dbReference>
<keyword evidence="8 10" id="KW-0675">Receptor</keyword>
<dbReference type="Pfam" id="PF00001">
    <property type="entry name" value="7tm_1"/>
    <property type="match status" value="1"/>
</dbReference>
<gene>
    <name evidence="13" type="ORF">GIL414_LOCUS17735</name>
</gene>
<evidence type="ECO:0000256" key="11">
    <source>
        <dbReference type="SAM" id="Phobius"/>
    </source>
</evidence>
<dbReference type="Proteomes" id="UP000681720">
    <property type="component" value="Unassembled WGS sequence"/>
</dbReference>
<evidence type="ECO:0000256" key="2">
    <source>
        <dbReference type="ARBA" id="ARBA00022475"/>
    </source>
</evidence>
<dbReference type="GO" id="GO:0004993">
    <property type="term" value="F:G protein-coupled serotonin receptor activity"/>
    <property type="evidence" value="ECO:0007669"/>
    <property type="project" value="UniProtKB-ARBA"/>
</dbReference>
<dbReference type="EMBL" id="CAJOBJ010008521">
    <property type="protein sequence ID" value="CAF4114489.1"/>
    <property type="molecule type" value="Genomic_DNA"/>
</dbReference>
<comment type="subcellular location">
    <subcellularLocation>
        <location evidence="1">Cell membrane</location>
        <topology evidence="1">Multi-pass membrane protein</topology>
    </subcellularLocation>
</comment>
<feature type="transmembrane region" description="Helical" evidence="11">
    <location>
        <begin position="98"/>
        <end position="120"/>
    </location>
</feature>
<comment type="similarity">
    <text evidence="10">Belongs to the G-protein coupled receptor 1 family.</text>
</comment>
<evidence type="ECO:0000256" key="6">
    <source>
        <dbReference type="ARBA" id="ARBA00023136"/>
    </source>
</evidence>
<proteinExistence type="inferred from homology"/>
<evidence type="ECO:0000256" key="8">
    <source>
        <dbReference type="ARBA" id="ARBA00023170"/>
    </source>
</evidence>
<sequence length="138" mass="15819">MHNNTNLTTNNGPSSDDLTWSFRTITILILCSLITILTILGNGLVLISIKFRLRAPSYSDYFIVSLCLADFFVGLFVMPFMTIHSLHLSWPFHYRLCYVWMSIDFTCSTASFLTLASMALDRYWALTGIPIFLNFRLD</sequence>
<dbReference type="PANTHER" id="PTHR24248:SF199">
    <property type="entry name" value="IP13425P-RELATED"/>
    <property type="match status" value="1"/>
</dbReference>
<dbReference type="PROSITE" id="PS50262">
    <property type="entry name" value="G_PROTEIN_RECEP_F1_2"/>
    <property type="match status" value="1"/>
</dbReference>
<evidence type="ECO:0000259" key="12">
    <source>
        <dbReference type="PROSITE" id="PS50262"/>
    </source>
</evidence>
<keyword evidence="2" id="KW-1003">Cell membrane</keyword>
<name>A0A8S2QUJ9_9BILA</name>
<dbReference type="AlphaFoldDB" id="A0A8S2QUJ9"/>
<keyword evidence="6 11" id="KW-0472">Membrane</keyword>
<dbReference type="PRINTS" id="PR00237">
    <property type="entry name" value="GPCRRHODOPSN"/>
</dbReference>
<protein>
    <recommendedName>
        <fullName evidence="12">G-protein coupled receptors family 1 profile domain-containing protein</fullName>
    </recommendedName>
</protein>
<evidence type="ECO:0000256" key="10">
    <source>
        <dbReference type="RuleBase" id="RU000688"/>
    </source>
</evidence>
<evidence type="ECO:0000256" key="3">
    <source>
        <dbReference type="ARBA" id="ARBA00022692"/>
    </source>
</evidence>
<keyword evidence="7" id="KW-1015">Disulfide bond</keyword>
<dbReference type="GO" id="GO:0005886">
    <property type="term" value="C:plasma membrane"/>
    <property type="evidence" value="ECO:0007669"/>
    <property type="project" value="UniProtKB-SubCell"/>
</dbReference>